<evidence type="ECO:0000313" key="1">
    <source>
        <dbReference type="EMBL" id="CAG4905914.1"/>
    </source>
</evidence>
<sequence length="119" mass="14660">MYYCIFIQYQRCNMALPQFDPPAYDELQSWWRQYRNKDIRRLILEVQAQRYAVAELRMLVEVACRRAEEDTPDPDRRRDLLRALRRRLQEEIQRVGRIYAPVEMSEETKRKMRAPLPRR</sequence>
<keyword evidence="2" id="KW-1185">Reference proteome</keyword>
<name>A0A9N8RYA6_9BURK</name>
<comment type="caution">
    <text evidence="1">The sequence shown here is derived from an EMBL/GenBank/DDBJ whole genome shotgun (WGS) entry which is preliminary data.</text>
</comment>
<dbReference type="AlphaFoldDB" id="A0A9N8RYA6"/>
<proteinExistence type="predicted"/>
<dbReference type="Proteomes" id="UP000789704">
    <property type="component" value="Unassembled WGS sequence"/>
</dbReference>
<gene>
    <name evidence="1" type="ORF">LMG31841_03503</name>
</gene>
<accession>A0A9N8RYA6</accession>
<organism evidence="1 2">
    <name type="scientific">Paraburkholderia saeva</name>
    <dbReference type="NCBI Taxonomy" id="2777537"/>
    <lineage>
        <taxon>Bacteria</taxon>
        <taxon>Pseudomonadati</taxon>
        <taxon>Pseudomonadota</taxon>
        <taxon>Betaproteobacteria</taxon>
        <taxon>Burkholderiales</taxon>
        <taxon>Burkholderiaceae</taxon>
        <taxon>Paraburkholderia</taxon>
    </lineage>
</organism>
<reference evidence="1" key="1">
    <citation type="submission" date="2021-04" db="EMBL/GenBank/DDBJ databases">
        <authorList>
            <person name="Vanwijnsberghe S."/>
        </authorList>
    </citation>
    <scope>NUCLEOTIDE SEQUENCE</scope>
    <source>
        <strain evidence="1">LMG 31841</strain>
    </source>
</reference>
<evidence type="ECO:0000313" key="2">
    <source>
        <dbReference type="Proteomes" id="UP000789704"/>
    </source>
</evidence>
<dbReference type="EMBL" id="CAJQZC010000006">
    <property type="protein sequence ID" value="CAG4905914.1"/>
    <property type="molecule type" value="Genomic_DNA"/>
</dbReference>
<protein>
    <submittedName>
        <fullName evidence="1">Uncharacterized protein</fullName>
    </submittedName>
</protein>